<dbReference type="PANTHER" id="PTHR34989">
    <property type="entry name" value="PROTEIN HDED"/>
    <property type="match status" value="1"/>
</dbReference>
<evidence type="ECO:0000313" key="2">
    <source>
        <dbReference type="EMBL" id="EMB14232.1"/>
    </source>
</evidence>
<organism evidence="2 3">
    <name type="scientific">Rhodopirellula europaea 6C</name>
    <dbReference type="NCBI Taxonomy" id="1263867"/>
    <lineage>
        <taxon>Bacteria</taxon>
        <taxon>Pseudomonadati</taxon>
        <taxon>Planctomycetota</taxon>
        <taxon>Planctomycetia</taxon>
        <taxon>Pirellulales</taxon>
        <taxon>Pirellulaceae</taxon>
        <taxon>Rhodopirellula</taxon>
    </lineage>
</organism>
<keyword evidence="1" id="KW-1133">Transmembrane helix</keyword>
<reference evidence="2" key="2">
    <citation type="journal article" date="2013" name="Mar. Genomics">
        <title>Expression of sulfatases in Rhodopirellula baltica and the diversity of sulfatases in the genus Rhodopirellula.</title>
        <authorList>
            <person name="Wegner C.E."/>
            <person name="Richter-Heitmann T."/>
            <person name="Klindworth A."/>
            <person name="Klockow C."/>
            <person name="Richter M."/>
            <person name="Achstetter T."/>
            <person name="Glockner F.O."/>
            <person name="Harder J."/>
        </authorList>
    </citation>
    <scope>NUCLEOTIDE SEQUENCE [LARGE SCALE GENOMIC DNA]</scope>
    <source>
        <strain evidence="2">6C</strain>
    </source>
</reference>
<feature type="transmembrane region" description="Helical" evidence="1">
    <location>
        <begin position="42"/>
        <end position="62"/>
    </location>
</feature>
<comment type="caution">
    <text evidence="2">The sequence shown here is derived from an EMBL/GenBank/DDBJ whole genome shotgun (WGS) entry which is preliminary data.</text>
</comment>
<sequence>MLAWPTRLCNHANPLEDLGNRSMSDLEPKDAMRNVLSDVASLWWLPLIRGLLLLVLGIYALFQPGMTLATFAQVAGFFLAFDGVMAIIAGVVGDTPSRTGTIVRGVIEFLAGIFVFANPMLVAGLTATIVISVIGAMVVVSGVVEIAAAIQDRRHIQGEGWLILAGVLSVLIGIALLAAPMGFGLTLVRILGALAIISSIAMIAFAFRLKSLGSRINRV</sequence>
<dbReference type="GO" id="GO:0005886">
    <property type="term" value="C:plasma membrane"/>
    <property type="evidence" value="ECO:0007669"/>
    <property type="project" value="TreeGrafter"/>
</dbReference>
<dbReference type="Proteomes" id="UP000011529">
    <property type="component" value="Unassembled WGS sequence"/>
</dbReference>
<feature type="transmembrane region" description="Helical" evidence="1">
    <location>
        <begin position="187"/>
        <end position="209"/>
    </location>
</feature>
<proteinExistence type="predicted"/>
<keyword evidence="3" id="KW-1185">Reference proteome</keyword>
<dbReference type="AlphaFoldDB" id="M2AND1"/>
<protein>
    <submittedName>
        <fullName evidence="2">Signal peptide protein</fullName>
    </submittedName>
</protein>
<dbReference type="Pfam" id="PF03729">
    <property type="entry name" value="DUF308"/>
    <property type="match status" value="2"/>
</dbReference>
<name>M2AND1_9BACT</name>
<dbReference type="InterPro" id="IPR005325">
    <property type="entry name" value="DUF308_memb"/>
</dbReference>
<feature type="transmembrane region" description="Helical" evidence="1">
    <location>
        <begin position="105"/>
        <end position="123"/>
    </location>
</feature>
<evidence type="ECO:0000256" key="1">
    <source>
        <dbReference type="SAM" id="Phobius"/>
    </source>
</evidence>
<dbReference type="PANTHER" id="PTHR34989:SF1">
    <property type="entry name" value="PROTEIN HDED"/>
    <property type="match status" value="1"/>
</dbReference>
<dbReference type="PATRIC" id="fig|1263867.3.peg.5398"/>
<feature type="transmembrane region" description="Helical" evidence="1">
    <location>
        <begin position="161"/>
        <end position="181"/>
    </location>
</feature>
<accession>M2AND1</accession>
<gene>
    <name evidence="2" type="ORF">RE6C_05041</name>
</gene>
<keyword evidence="1" id="KW-0472">Membrane</keyword>
<keyword evidence="1" id="KW-0812">Transmembrane</keyword>
<dbReference type="InterPro" id="IPR052712">
    <property type="entry name" value="Acid_resist_chaperone_HdeD"/>
</dbReference>
<reference evidence="2" key="1">
    <citation type="submission" date="2012-11" db="EMBL/GenBank/DDBJ databases">
        <title>Permanent draft genomes of Rhodopirellula europaea strain SH398 and 6C.</title>
        <authorList>
            <person name="Richter M."/>
            <person name="Richter-Heitmann T."/>
            <person name="Frank C."/>
            <person name="Harder J."/>
            <person name="Glockner F.O."/>
        </authorList>
    </citation>
    <scope>NUCLEOTIDE SEQUENCE</scope>
    <source>
        <strain evidence="2">6C</strain>
    </source>
</reference>
<feature type="transmembrane region" description="Helical" evidence="1">
    <location>
        <begin position="68"/>
        <end position="93"/>
    </location>
</feature>
<feature type="transmembrane region" description="Helical" evidence="1">
    <location>
        <begin position="129"/>
        <end position="149"/>
    </location>
</feature>
<evidence type="ECO:0000313" key="3">
    <source>
        <dbReference type="Proteomes" id="UP000011529"/>
    </source>
</evidence>
<dbReference type="EMBL" id="ANMO01000222">
    <property type="protein sequence ID" value="EMB14232.1"/>
    <property type="molecule type" value="Genomic_DNA"/>
</dbReference>